<proteinExistence type="predicted"/>
<dbReference type="SUPFAM" id="SSF48239">
    <property type="entry name" value="Terpenoid cyclases/Protein prenyltransferases"/>
    <property type="match status" value="1"/>
</dbReference>
<accession>A0A0F9CCG0</accession>
<feature type="non-terminal residue" evidence="2">
    <location>
        <position position="1"/>
    </location>
</feature>
<dbReference type="InterPro" id="IPR008930">
    <property type="entry name" value="Terpenoid_cyclase/PrenylTrfase"/>
</dbReference>
<feature type="domain" description="DUF4159" evidence="1">
    <location>
        <begin position="394"/>
        <end position="557"/>
    </location>
</feature>
<sequence>AKELGLWLLTQLPPDSQIAVLGVWAGARNRVEVPMGYWRMIERHGTRDQKRDGGWNYAVERRNRLKGQGYGSMTTAGLATLFICMDNLHGKDFVRCRANTDTAAIIRGMKWMDANFSATSNPKRAGHYYYYLYGVERVGLASGYKYFGTKDWYKLGAKALIARQSANGSWQGRLLETTFAMLFLTRGQHPVLFNKLQYPGMWNSRPRDLANLTRWISTSFERPVNWQIIHLGVPVAEWHDAPILYISGAAPPKFTDKDLTKLRDFVAQGGVILSEAACNNAPFDKGMRAAYAKIFPRYELKTLPADHPVYTLHYRIGAGRGLQGISNGVRLLAIHSPPEVSLAWQLRKYRSGADVFQLGANIYFFVTDKGILPPRGVSRWPKVNAFTPTETLKVARVKHAGNWDPEPFAWKRFAILMGNRHSVKVEIGPPTELTKLDPTVWPVAAMTGTTSFELTAAERAALSKFLSDGGTLIVDAAGGGERFTDAVEKEFKAALPGARYGMIPADHAMFTKVGPKIAKATYRKALRLAVFDSKKPRLRGFWLKGRLAVIFSPDDLTAG</sequence>
<organism evidence="2">
    <name type="scientific">marine sediment metagenome</name>
    <dbReference type="NCBI Taxonomy" id="412755"/>
    <lineage>
        <taxon>unclassified sequences</taxon>
        <taxon>metagenomes</taxon>
        <taxon>ecological metagenomes</taxon>
    </lineage>
</organism>
<gene>
    <name evidence="2" type="ORF">LCGC14_2338990</name>
</gene>
<reference evidence="2" key="1">
    <citation type="journal article" date="2015" name="Nature">
        <title>Complex archaea that bridge the gap between prokaryotes and eukaryotes.</title>
        <authorList>
            <person name="Spang A."/>
            <person name="Saw J.H."/>
            <person name="Jorgensen S.L."/>
            <person name="Zaremba-Niedzwiedzka K."/>
            <person name="Martijn J."/>
            <person name="Lind A.E."/>
            <person name="van Eijk R."/>
            <person name="Schleper C."/>
            <person name="Guy L."/>
            <person name="Ettema T.J."/>
        </authorList>
    </citation>
    <scope>NUCLEOTIDE SEQUENCE</scope>
</reference>
<dbReference type="Pfam" id="PF13709">
    <property type="entry name" value="DUF4159"/>
    <property type="match status" value="2"/>
</dbReference>
<evidence type="ECO:0000313" key="2">
    <source>
        <dbReference type="EMBL" id="KKL47093.1"/>
    </source>
</evidence>
<evidence type="ECO:0000259" key="1">
    <source>
        <dbReference type="Pfam" id="PF13709"/>
    </source>
</evidence>
<comment type="caution">
    <text evidence="2">The sequence shown here is derived from an EMBL/GenBank/DDBJ whole genome shotgun (WGS) entry which is preliminary data.</text>
</comment>
<name>A0A0F9CCG0_9ZZZZ</name>
<dbReference type="InterPro" id="IPR025297">
    <property type="entry name" value="DUF4159"/>
</dbReference>
<feature type="non-terminal residue" evidence="2">
    <location>
        <position position="559"/>
    </location>
</feature>
<dbReference type="EMBL" id="LAZR01033794">
    <property type="protein sequence ID" value="KKL47093.1"/>
    <property type="molecule type" value="Genomic_DNA"/>
</dbReference>
<protein>
    <recommendedName>
        <fullName evidence="1">DUF4159 domain-containing protein</fullName>
    </recommendedName>
</protein>
<dbReference type="Gene3D" id="3.40.50.12140">
    <property type="entry name" value="Domain of unknown function DUF4159"/>
    <property type="match status" value="2"/>
</dbReference>
<dbReference type="AlphaFoldDB" id="A0A0F9CCG0"/>
<feature type="domain" description="DUF4159" evidence="1">
    <location>
        <begin position="194"/>
        <end position="319"/>
    </location>
</feature>